<protein>
    <submittedName>
        <fullName evidence="1">Alcohol dehydrogenase</fullName>
        <ecNumber evidence="1">1.1.1.202</ecNumber>
    </submittedName>
</protein>
<dbReference type="GO" id="GO:0047516">
    <property type="term" value="F:1,3-propanediol dehydrogenase activity"/>
    <property type="evidence" value="ECO:0007669"/>
    <property type="project" value="UniProtKB-EC"/>
</dbReference>
<name>A0A2X3H8P7_KLEPN</name>
<evidence type="ECO:0000313" key="2">
    <source>
        <dbReference type="Proteomes" id="UP000251721"/>
    </source>
</evidence>
<gene>
    <name evidence="1" type="primary">dhaT_1</name>
    <name evidence="1" type="ORF">NCTC13465_03585</name>
</gene>
<dbReference type="Proteomes" id="UP000251721">
    <property type="component" value="Unassembled WGS sequence"/>
</dbReference>
<dbReference type="AlphaFoldDB" id="A0A2X3H8P7"/>
<proteinExistence type="predicted"/>
<dbReference type="EMBL" id="UAWQ01000018">
    <property type="protein sequence ID" value="SQC45039.1"/>
    <property type="molecule type" value="Genomic_DNA"/>
</dbReference>
<keyword evidence="1" id="KW-0560">Oxidoreductase</keyword>
<sequence>MAEMALKDGNAFSNPRKGNEQEIAAILRQAF</sequence>
<evidence type="ECO:0000313" key="1">
    <source>
        <dbReference type="EMBL" id="SQC45039.1"/>
    </source>
</evidence>
<reference evidence="1 2" key="1">
    <citation type="submission" date="2018-06" db="EMBL/GenBank/DDBJ databases">
        <authorList>
            <consortium name="Pathogen Informatics"/>
            <person name="Doyle S."/>
        </authorList>
    </citation>
    <scope>NUCLEOTIDE SEQUENCE [LARGE SCALE GENOMIC DNA]</scope>
    <source>
        <strain evidence="1 2">NCTC13465</strain>
    </source>
</reference>
<accession>A0A2X3H8P7</accession>
<organism evidence="1 2">
    <name type="scientific">Klebsiella pneumoniae</name>
    <dbReference type="NCBI Taxonomy" id="573"/>
    <lineage>
        <taxon>Bacteria</taxon>
        <taxon>Pseudomonadati</taxon>
        <taxon>Pseudomonadota</taxon>
        <taxon>Gammaproteobacteria</taxon>
        <taxon>Enterobacterales</taxon>
        <taxon>Enterobacteriaceae</taxon>
        <taxon>Klebsiella/Raoultella group</taxon>
        <taxon>Klebsiella</taxon>
        <taxon>Klebsiella pneumoniae complex</taxon>
    </lineage>
</organism>
<dbReference type="EC" id="1.1.1.202" evidence="1"/>